<evidence type="ECO:0000256" key="2">
    <source>
        <dbReference type="ARBA" id="ARBA00004777"/>
    </source>
</evidence>
<evidence type="ECO:0000256" key="9">
    <source>
        <dbReference type="SAM" id="MobiDB-lite"/>
    </source>
</evidence>
<dbReference type="FunFam" id="3.20.20.220:FF:000002">
    <property type="entry name" value="Methylenetetrahydrofolate reductase"/>
    <property type="match status" value="1"/>
</dbReference>
<dbReference type="GO" id="GO:0005829">
    <property type="term" value="C:cytosol"/>
    <property type="evidence" value="ECO:0007669"/>
    <property type="project" value="TreeGrafter"/>
</dbReference>
<evidence type="ECO:0000256" key="5">
    <source>
        <dbReference type="ARBA" id="ARBA00022827"/>
    </source>
</evidence>
<dbReference type="GO" id="GO:0035999">
    <property type="term" value="P:tetrahydrofolate interconversion"/>
    <property type="evidence" value="ECO:0007669"/>
    <property type="project" value="UniProtKB-UniPathway"/>
</dbReference>
<feature type="region of interest" description="Disordered" evidence="9">
    <location>
        <begin position="317"/>
        <end position="340"/>
    </location>
</feature>
<dbReference type="InterPro" id="IPR003171">
    <property type="entry name" value="Mehydrof_redctse-like"/>
</dbReference>
<dbReference type="GO" id="GO:0071949">
    <property type="term" value="F:FAD binding"/>
    <property type="evidence" value="ECO:0007669"/>
    <property type="project" value="TreeGrafter"/>
</dbReference>
<keyword evidence="6" id="KW-0521">NADP</keyword>
<dbReference type="PANTHER" id="PTHR45754">
    <property type="entry name" value="METHYLENETETRAHYDROFOLATE REDUCTASE"/>
    <property type="match status" value="1"/>
</dbReference>
<dbReference type="PANTHER" id="PTHR45754:SF1">
    <property type="entry name" value="METHYLENETETRAHYDROFOLATE REDUCTASE 1"/>
    <property type="match status" value="1"/>
</dbReference>
<dbReference type="OMA" id="GLMPINS"/>
<gene>
    <name evidence="11" type="ORF">DIURU_003780</name>
</gene>
<comment type="cofactor">
    <cofactor evidence="1">
        <name>FAD</name>
        <dbReference type="ChEBI" id="CHEBI:57692"/>
    </cofactor>
</comment>
<dbReference type="InterPro" id="IPR053806">
    <property type="entry name" value="MTHFR_C"/>
</dbReference>
<evidence type="ECO:0000256" key="8">
    <source>
        <dbReference type="RuleBase" id="RU004254"/>
    </source>
</evidence>
<dbReference type="InterPro" id="IPR004621">
    <property type="entry name" value="Fadh2_euk"/>
</dbReference>
<dbReference type="OrthoDB" id="16284at2759"/>
<evidence type="ECO:0000256" key="7">
    <source>
        <dbReference type="ARBA" id="ARBA00023002"/>
    </source>
</evidence>
<proteinExistence type="inferred from homology"/>
<dbReference type="RefSeq" id="XP_034011357.1">
    <property type="nucleotide sequence ID" value="XM_034156580.1"/>
</dbReference>
<evidence type="ECO:0000256" key="4">
    <source>
        <dbReference type="ARBA" id="ARBA00022630"/>
    </source>
</evidence>
<comment type="caution">
    <text evidence="11">The sequence shown here is derived from an EMBL/GenBank/DDBJ whole genome shotgun (WGS) entry which is preliminary data.</text>
</comment>
<dbReference type="SUPFAM" id="SSF51730">
    <property type="entry name" value="FAD-linked oxidoreductase"/>
    <property type="match status" value="1"/>
</dbReference>
<dbReference type="Pfam" id="PF21895">
    <property type="entry name" value="MTHFR_C"/>
    <property type="match status" value="1"/>
</dbReference>
<dbReference type="InterPro" id="IPR029041">
    <property type="entry name" value="FAD-linked_oxidoreductase-like"/>
</dbReference>
<dbReference type="VEuPathDB" id="FungiDB:DIURU_003780"/>
<dbReference type="Proteomes" id="UP000449547">
    <property type="component" value="Unassembled WGS sequence"/>
</dbReference>
<accession>A0A642UJK7</accession>
<dbReference type="Pfam" id="PF02219">
    <property type="entry name" value="MTHFR"/>
    <property type="match status" value="1"/>
</dbReference>
<comment type="pathway">
    <text evidence="2 8">One-carbon metabolism; tetrahydrofolate interconversion.</text>
</comment>
<evidence type="ECO:0000256" key="6">
    <source>
        <dbReference type="ARBA" id="ARBA00022857"/>
    </source>
</evidence>
<comment type="similarity">
    <text evidence="3">Belongs to the methylenetetrahydrofolate reductase family.</text>
</comment>
<dbReference type="NCBIfam" id="TIGR00677">
    <property type="entry name" value="fadh2_euk"/>
    <property type="match status" value="1"/>
</dbReference>
<keyword evidence="12" id="KW-1185">Reference proteome</keyword>
<keyword evidence="7" id="KW-0560">Oxidoreductase</keyword>
<dbReference type="GO" id="GO:0004489">
    <property type="term" value="F:methylenetetrahydrofolate reductase [NAD(P)H] activity"/>
    <property type="evidence" value="ECO:0007669"/>
    <property type="project" value="InterPro"/>
</dbReference>
<reference evidence="11 12" key="1">
    <citation type="submission" date="2019-07" db="EMBL/GenBank/DDBJ databases">
        <title>Genome assembly of two rare yeast pathogens: Diutina rugosa and Trichomonascus ciferrii.</title>
        <authorList>
            <person name="Mixao V."/>
            <person name="Saus E."/>
            <person name="Hansen A."/>
            <person name="Lass-Flor C."/>
            <person name="Gabaldon T."/>
        </authorList>
    </citation>
    <scope>NUCLEOTIDE SEQUENCE [LARGE SCALE GENOMIC DNA]</scope>
    <source>
        <strain evidence="11 12">CBS 613</strain>
    </source>
</reference>
<protein>
    <recommendedName>
        <fullName evidence="10">MTHFR SAM-binding regulatory domain-containing protein</fullName>
    </recommendedName>
</protein>
<evidence type="ECO:0000313" key="11">
    <source>
        <dbReference type="EMBL" id="KAA8900357.1"/>
    </source>
</evidence>
<dbReference type="UniPathway" id="UPA00193"/>
<dbReference type="EMBL" id="SWFT01000112">
    <property type="protein sequence ID" value="KAA8900357.1"/>
    <property type="molecule type" value="Genomic_DNA"/>
</dbReference>
<sequence>MAKLTEKIAQLRPDQRFVSFEFFPPKTDGGFRNLIARLTRMSALNPLFVTVTWGAGGSTSEKSLDLAATCQRELGLTTVLHLTCTNTNRQIIDTALARAKEAGIRNVLALRGDPPRAEEYWTPDCDFHNAVDLVRYIKANYGDYFCVGVAGYPEGHVDGSDNAGQDPRKDMPYLVEKVKAGADFIITQLFYDVDKFLAYEQLLQSYPELKDVVLIPGLMPVTTYKVFQRAAKLSHAKIPAAIEQRVSAHQSNDDTVKQIGVDVITDIIAAIDAKTNGRIRGYHFYCLNLEKATASIIANSQVLSSVIDEPTHINHDEAIASDDSDVEAPPKGANGARRRSSLVNANELAKDDAQRALVNKALLKDKRVLREISAGKGALGKDAIWDDFPNGRFGDSNSPAYGEIDGYGPSLKISTPNEATVLWGTPESTLDITRVFTAYLSGSIPLLPWADQALSPETALIQEELLELNCKGWFSLASQPAVNACRSNDKILGWGPPGGVLYQKAFVELFVPKKDWREVILPRITEDVDAQTITYYLGDSSGKIESNLPRQAESKTAITWGVFPSREVVQPTMVDYESFKAWNEEAFHLWVEWARCYKVNSKSYQLLNSIHRDYYLVSLVHHDYPEEHALWDTLLQE</sequence>
<name>A0A642UJK7_DIURU</name>
<organism evidence="11 12">
    <name type="scientific">Diutina rugosa</name>
    <name type="common">Yeast</name>
    <name type="synonym">Candida rugosa</name>
    <dbReference type="NCBI Taxonomy" id="5481"/>
    <lineage>
        <taxon>Eukaryota</taxon>
        <taxon>Fungi</taxon>
        <taxon>Dikarya</taxon>
        <taxon>Ascomycota</taxon>
        <taxon>Saccharomycotina</taxon>
        <taxon>Pichiomycetes</taxon>
        <taxon>Debaryomycetaceae</taxon>
        <taxon>Diutina</taxon>
    </lineage>
</organism>
<dbReference type="GeneID" id="54782431"/>
<dbReference type="GO" id="GO:0009086">
    <property type="term" value="P:methionine biosynthetic process"/>
    <property type="evidence" value="ECO:0007669"/>
    <property type="project" value="TreeGrafter"/>
</dbReference>
<keyword evidence="5" id="KW-0274">FAD</keyword>
<evidence type="ECO:0000313" key="12">
    <source>
        <dbReference type="Proteomes" id="UP000449547"/>
    </source>
</evidence>
<feature type="domain" description="MTHFR SAM-binding regulatory" evidence="10">
    <location>
        <begin position="381"/>
        <end position="633"/>
    </location>
</feature>
<evidence type="ECO:0000256" key="3">
    <source>
        <dbReference type="ARBA" id="ARBA00006743"/>
    </source>
</evidence>
<dbReference type="Gene3D" id="3.20.20.220">
    <property type="match status" value="1"/>
</dbReference>
<keyword evidence="4" id="KW-0285">Flavoprotein</keyword>
<evidence type="ECO:0000259" key="10">
    <source>
        <dbReference type="Pfam" id="PF21895"/>
    </source>
</evidence>
<evidence type="ECO:0000256" key="1">
    <source>
        <dbReference type="ARBA" id="ARBA00001974"/>
    </source>
</evidence>
<dbReference type="AlphaFoldDB" id="A0A642UJK7"/>
<dbReference type="CDD" id="cd00537">
    <property type="entry name" value="MTHFR"/>
    <property type="match status" value="1"/>
</dbReference>